<dbReference type="RefSeq" id="WP_338223135.1">
    <property type="nucleotide sequence ID" value="NZ_BTPD01000003.1"/>
</dbReference>
<protein>
    <recommendedName>
        <fullName evidence="2">SnoaL-like domain-containing protein</fullName>
    </recommendedName>
</protein>
<organism evidence="3 4">
    <name type="scientific">Algoriphagus confluentis</name>
    <dbReference type="NCBI Taxonomy" id="1697556"/>
    <lineage>
        <taxon>Bacteria</taxon>
        <taxon>Pseudomonadati</taxon>
        <taxon>Bacteroidota</taxon>
        <taxon>Cytophagia</taxon>
        <taxon>Cytophagales</taxon>
        <taxon>Cyclobacteriaceae</taxon>
        <taxon>Algoriphagus</taxon>
    </lineage>
</organism>
<feature type="domain" description="SnoaL-like" evidence="2">
    <location>
        <begin position="38"/>
        <end position="149"/>
    </location>
</feature>
<keyword evidence="4" id="KW-1185">Reference proteome</keyword>
<dbReference type="Pfam" id="PF12680">
    <property type="entry name" value="SnoaL_2"/>
    <property type="match status" value="1"/>
</dbReference>
<keyword evidence="1" id="KW-0732">Signal</keyword>
<dbReference type="EMBL" id="BTPD01000003">
    <property type="protein sequence ID" value="GMQ28375.1"/>
    <property type="molecule type" value="Genomic_DNA"/>
</dbReference>
<dbReference type="InterPro" id="IPR032710">
    <property type="entry name" value="NTF2-like_dom_sf"/>
</dbReference>
<evidence type="ECO:0000259" key="2">
    <source>
        <dbReference type="Pfam" id="PF12680"/>
    </source>
</evidence>
<reference evidence="3 4" key="1">
    <citation type="submission" date="2023-08" db="EMBL/GenBank/DDBJ databases">
        <title>Draft genome sequence of Algoriphagus confluentis.</title>
        <authorList>
            <person name="Takatani N."/>
            <person name="Hosokawa M."/>
            <person name="Sawabe T."/>
        </authorList>
    </citation>
    <scope>NUCLEOTIDE SEQUENCE [LARGE SCALE GENOMIC DNA]</scope>
    <source>
        <strain evidence="3 4">NBRC 111222</strain>
    </source>
</reference>
<feature type="chain" id="PRO_5045670406" description="SnoaL-like domain-containing protein" evidence="1">
    <location>
        <begin position="22"/>
        <end position="170"/>
    </location>
</feature>
<accession>A0ABQ6PMA3</accession>
<feature type="signal peptide" evidence="1">
    <location>
        <begin position="1"/>
        <end position="21"/>
    </location>
</feature>
<proteinExistence type="predicted"/>
<evidence type="ECO:0000313" key="3">
    <source>
        <dbReference type="EMBL" id="GMQ28375.1"/>
    </source>
</evidence>
<dbReference type="SUPFAM" id="SSF54427">
    <property type="entry name" value="NTF2-like"/>
    <property type="match status" value="1"/>
</dbReference>
<gene>
    <name evidence="3" type="ORF">Aconfl_10180</name>
</gene>
<dbReference type="Gene3D" id="3.10.450.50">
    <property type="match status" value="1"/>
</dbReference>
<dbReference type="InterPro" id="IPR037401">
    <property type="entry name" value="SnoaL-like"/>
</dbReference>
<name>A0ABQ6PMA3_9BACT</name>
<sequence>MKKLNIILTTLLILISISIQAQGNFKVNPKGEKDLETVNEYMMAIQSRDPNQIENIHASDVVGYGPRWNSPRDRQQIVDSFNYIWGSLSEFRYERVRLLPVTISGDEIKEYNGNWVMVWAVFVGKEKTTGKEFMLDIHEALKIHKGKVISKLSFYNELDTMIQTGQYTGD</sequence>
<evidence type="ECO:0000256" key="1">
    <source>
        <dbReference type="SAM" id="SignalP"/>
    </source>
</evidence>
<dbReference type="Proteomes" id="UP001338309">
    <property type="component" value="Unassembled WGS sequence"/>
</dbReference>
<comment type="caution">
    <text evidence="3">The sequence shown here is derived from an EMBL/GenBank/DDBJ whole genome shotgun (WGS) entry which is preliminary data.</text>
</comment>
<evidence type="ECO:0000313" key="4">
    <source>
        <dbReference type="Proteomes" id="UP001338309"/>
    </source>
</evidence>